<dbReference type="EMBL" id="CP064812">
    <property type="protein sequence ID" value="QPG73518.1"/>
    <property type="molecule type" value="Genomic_DNA"/>
</dbReference>
<feature type="domain" description="XPG-I" evidence="2">
    <location>
        <begin position="173"/>
        <end position="247"/>
    </location>
</feature>
<feature type="compositionally biased region" description="Basic residues" evidence="1">
    <location>
        <begin position="613"/>
        <end position="627"/>
    </location>
</feature>
<accession>A0A875RXX9</accession>
<dbReference type="SMART" id="SM00484">
    <property type="entry name" value="XPGI"/>
    <property type="match status" value="1"/>
</dbReference>
<dbReference type="OrthoDB" id="2959108at2759"/>
<feature type="compositionally biased region" description="Acidic residues" evidence="1">
    <location>
        <begin position="836"/>
        <end position="849"/>
    </location>
</feature>
<dbReference type="InterPro" id="IPR029060">
    <property type="entry name" value="PIN-like_dom_sf"/>
</dbReference>
<dbReference type="GO" id="GO:0008409">
    <property type="term" value="F:5'-3' exonuclease activity"/>
    <property type="evidence" value="ECO:0007669"/>
    <property type="project" value="TreeGrafter"/>
</dbReference>
<dbReference type="Gene3D" id="3.40.50.1010">
    <property type="entry name" value="5'-nuclease"/>
    <property type="match status" value="1"/>
</dbReference>
<dbReference type="KEGG" id="bnn:FOA43_000829"/>
<evidence type="ECO:0000259" key="2">
    <source>
        <dbReference type="SMART" id="SM00484"/>
    </source>
</evidence>
<dbReference type="RefSeq" id="XP_038777083.1">
    <property type="nucleotide sequence ID" value="XM_038921155.1"/>
</dbReference>
<dbReference type="CDD" id="cd09870">
    <property type="entry name" value="PIN_YEN1"/>
    <property type="match status" value="1"/>
</dbReference>
<sequence>MLYLTYFFMTIPGLWDKLVQYDAGDERVPLRIYAERFYIKHHRPLKVGVDAYMWMFELAPPGSSGFGSMTGDMISKLVLNFHSRIRELIRLNVSFVLVFDGPYKVQKRRWETKDEIGEDLDHHDHHFIQGYSFMPEVGSFDEAYESVNDVIRDTTVADCYDSPSVKTVKDMLEDWNITYVQAPAEAEAELGRLNSCGVIDGIISNDGDGLMFGAQLILRNFSKWVIDAPSGYVPSDVSVKQQQEFYVTPFSMVNIEKITGLTRERVIFIACLGGNDFSGGAGGLGIARAFSLAQIGSSVVDSEDRKDFASIFQQIFVNPDDSGYIRGQIIQNFTSRKKKLDQFSKLLDSEINKRSREYFGRAHNIQNGIILPSDFYIMIHFYPLLAQRIYMFSLYDTNNAGIINSDDFHYCILPQRAAVCNLNQSGYPIRFLRSTGSSVINSKDDIRTITDSDQVGCSPICWFRLPDFKKMCEYRFPVNKTTREFLVKSLSEAYVFRAIEEIDQFRKAEHDLFINSLKLLQLPMRRKNGFTGDELEYKWTTELYQVKYNGERLFAPFLVPEVVDDVYDENYNLKSPDKKNSYVWIQKYLVQSTEGGRRMIAEYEKKQKDKQKTYKKGSPKKRSRKLPRQSSTLDNLKVSPIKISPKRGVEILSDKPNAAPLAQPLEKPRFTGSRPSSKDDGITPKLLPATDSFWMEEDENDIRTRKRPFSTRSPPAKGTRSSCIQQPSVNDCSSKGRQPLISFDSPPGLPRMKSKGAELTGSFKNIIPIGINTDEVDETDALEIIDLSSDSEDGIDVLKKSNLGQATNKTAEAKVVDLSEQENKKEQNTADSSLVSEEDSSIENMENEINEMLGLVGR</sequence>
<evidence type="ECO:0000313" key="4">
    <source>
        <dbReference type="Proteomes" id="UP000662931"/>
    </source>
</evidence>
<dbReference type="Pfam" id="PF00867">
    <property type="entry name" value="XPG_I"/>
    <property type="match status" value="1"/>
</dbReference>
<dbReference type="SUPFAM" id="SSF88723">
    <property type="entry name" value="PIN domain-like"/>
    <property type="match status" value="1"/>
</dbReference>
<dbReference type="PANTHER" id="PTHR11081">
    <property type="entry name" value="FLAP ENDONUCLEASE FAMILY MEMBER"/>
    <property type="match status" value="1"/>
</dbReference>
<dbReference type="GeneID" id="62194230"/>
<feature type="region of interest" description="Disordered" evidence="1">
    <location>
        <begin position="814"/>
        <end position="858"/>
    </location>
</feature>
<feature type="compositionally biased region" description="Basic and acidic residues" evidence="1">
    <location>
        <begin position="814"/>
        <end position="828"/>
    </location>
</feature>
<organism evidence="3 4">
    <name type="scientific">Eeniella nana</name>
    <name type="common">Yeast</name>
    <name type="synonym">Brettanomyces nanus</name>
    <dbReference type="NCBI Taxonomy" id="13502"/>
    <lineage>
        <taxon>Eukaryota</taxon>
        <taxon>Fungi</taxon>
        <taxon>Dikarya</taxon>
        <taxon>Ascomycota</taxon>
        <taxon>Saccharomycotina</taxon>
        <taxon>Pichiomycetes</taxon>
        <taxon>Pichiales</taxon>
        <taxon>Pichiaceae</taxon>
        <taxon>Brettanomyces</taxon>
    </lineage>
</organism>
<dbReference type="GO" id="GO:0005634">
    <property type="term" value="C:nucleus"/>
    <property type="evidence" value="ECO:0007669"/>
    <property type="project" value="TreeGrafter"/>
</dbReference>
<dbReference type="InterPro" id="IPR006084">
    <property type="entry name" value="XPG/Rad2"/>
</dbReference>
<evidence type="ECO:0000256" key="1">
    <source>
        <dbReference type="SAM" id="MobiDB-lite"/>
    </source>
</evidence>
<feature type="region of interest" description="Disordered" evidence="1">
    <location>
        <begin position="604"/>
        <end position="750"/>
    </location>
</feature>
<protein>
    <recommendedName>
        <fullName evidence="2">XPG-I domain-containing protein</fullName>
    </recommendedName>
</protein>
<dbReference type="GO" id="GO:0006974">
    <property type="term" value="P:DNA damage response"/>
    <property type="evidence" value="ECO:0007669"/>
    <property type="project" value="UniProtKB-ARBA"/>
</dbReference>
<dbReference type="PANTHER" id="PTHR11081:SF72">
    <property type="entry name" value="HOLLIDAY JUNCTION RESOLVASE YEN1"/>
    <property type="match status" value="1"/>
</dbReference>
<gene>
    <name evidence="3" type="ORF">FOA43_000829</name>
</gene>
<reference evidence="3" key="1">
    <citation type="submission" date="2020-10" db="EMBL/GenBank/DDBJ databases">
        <authorList>
            <person name="Roach M.J.R."/>
        </authorList>
    </citation>
    <scope>NUCLEOTIDE SEQUENCE</scope>
    <source>
        <strain evidence="3">CBS 1945</strain>
    </source>
</reference>
<keyword evidence="4" id="KW-1185">Reference proteome</keyword>
<feature type="compositionally biased region" description="Polar residues" evidence="1">
    <location>
        <begin position="719"/>
        <end position="736"/>
    </location>
</feature>
<dbReference type="AlphaFoldDB" id="A0A875RXX9"/>
<dbReference type="InterPro" id="IPR006086">
    <property type="entry name" value="XPG-I_dom"/>
</dbReference>
<dbReference type="Proteomes" id="UP000662931">
    <property type="component" value="Chromosome 1"/>
</dbReference>
<dbReference type="PRINTS" id="PR00853">
    <property type="entry name" value="XPGRADSUPER"/>
</dbReference>
<evidence type="ECO:0000313" key="3">
    <source>
        <dbReference type="EMBL" id="QPG73518.1"/>
    </source>
</evidence>
<name>A0A875RXX9_EENNA</name>
<proteinExistence type="predicted"/>
<dbReference type="GO" id="GO:0005737">
    <property type="term" value="C:cytoplasm"/>
    <property type="evidence" value="ECO:0007669"/>
    <property type="project" value="TreeGrafter"/>
</dbReference>
<dbReference type="GO" id="GO:0017108">
    <property type="term" value="F:5'-flap endonuclease activity"/>
    <property type="evidence" value="ECO:0007669"/>
    <property type="project" value="TreeGrafter"/>
</dbReference>